<dbReference type="AlphaFoldDB" id="A0AAW2U7Y6"/>
<feature type="compositionally biased region" description="Basic residues" evidence="1">
    <location>
        <begin position="87"/>
        <end position="97"/>
    </location>
</feature>
<name>A0AAW2U7Y6_9LAMI</name>
<organism evidence="2">
    <name type="scientific">Sesamum latifolium</name>
    <dbReference type="NCBI Taxonomy" id="2727402"/>
    <lineage>
        <taxon>Eukaryota</taxon>
        <taxon>Viridiplantae</taxon>
        <taxon>Streptophyta</taxon>
        <taxon>Embryophyta</taxon>
        <taxon>Tracheophyta</taxon>
        <taxon>Spermatophyta</taxon>
        <taxon>Magnoliopsida</taxon>
        <taxon>eudicotyledons</taxon>
        <taxon>Gunneridae</taxon>
        <taxon>Pentapetalae</taxon>
        <taxon>asterids</taxon>
        <taxon>lamiids</taxon>
        <taxon>Lamiales</taxon>
        <taxon>Pedaliaceae</taxon>
        <taxon>Sesamum</taxon>
    </lineage>
</organism>
<comment type="caution">
    <text evidence="2">The sequence shown here is derived from an EMBL/GenBank/DDBJ whole genome shotgun (WGS) entry which is preliminary data.</text>
</comment>
<evidence type="ECO:0000256" key="1">
    <source>
        <dbReference type="SAM" id="MobiDB-lite"/>
    </source>
</evidence>
<feature type="region of interest" description="Disordered" evidence="1">
    <location>
        <begin position="41"/>
        <end position="129"/>
    </location>
</feature>
<feature type="compositionally biased region" description="Polar residues" evidence="1">
    <location>
        <begin position="47"/>
        <end position="67"/>
    </location>
</feature>
<protein>
    <submittedName>
        <fullName evidence="2">Uncharacterized protein</fullName>
    </submittedName>
</protein>
<feature type="compositionally biased region" description="Low complexity" evidence="1">
    <location>
        <begin position="71"/>
        <end position="86"/>
    </location>
</feature>
<gene>
    <name evidence="2" type="ORF">Slati_3765800</name>
</gene>
<reference evidence="2" key="1">
    <citation type="submission" date="2020-06" db="EMBL/GenBank/DDBJ databases">
        <authorList>
            <person name="Li T."/>
            <person name="Hu X."/>
            <person name="Zhang T."/>
            <person name="Song X."/>
            <person name="Zhang H."/>
            <person name="Dai N."/>
            <person name="Sheng W."/>
            <person name="Hou X."/>
            <person name="Wei L."/>
        </authorList>
    </citation>
    <scope>NUCLEOTIDE SEQUENCE</scope>
    <source>
        <strain evidence="2">KEN1</strain>
        <tissue evidence="2">Leaf</tissue>
    </source>
</reference>
<accession>A0AAW2U7Y6</accession>
<dbReference type="EMBL" id="JACGWN010000013">
    <property type="protein sequence ID" value="KAL0411761.1"/>
    <property type="molecule type" value="Genomic_DNA"/>
</dbReference>
<evidence type="ECO:0000313" key="2">
    <source>
        <dbReference type="EMBL" id="KAL0411761.1"/>
    </source>
</evidence>
<sequence>MNVRIAGWLRALRGEASSIEVAPVASGVDTLATPELHSPAPFIIASGDTQNPEAPNKSASASASVDATLTVDPSVPVDVDPQPSSSKNKKRKHKNSKGHIPPNLVKRASLDLRDGWLKRPPLELKRRKI</sequence>
<feature type="compositionally biased region" description="Basic and acidic residues" evidence="1">
    <location>
        <begin position="108"/>
        <end position="129"/>
    </location>
</feature>
<proteinExistence type="predicted"/>
<reference evidence="2" key="2">
    <citation type="journal article" date="2024" name="Plant">
        <title>Genomic evolution and insights into agronomic trait innovations of Sesamum species.</title>
        <authorList>
            <person name="Miao H."/>
            <person name="Wang L."/>
            <person name="Qu L."/>
            <person name="Liu H."/>
            <person name="Sun Y."/>
            <person name="Le M."/>
            <person name="Wang Q."/>
            <person name="Wei S."/>
            <person name="Zheng Y."/>
            <person name="Lin W."/>
            <person name="Duan Y."/>
            <person name="Cao H."/>
            <person name="Xiong S."/>
            <person name="Wang X."/>
            <person name="Wei L."/>
            <person name="Li C."/>
            <person name="Ma Q."/>
            <person name="Ju M."/>
            <person name="Zhao R."/>
            <person name="Li G."/>
            <person name="Mu C."/>
            <person name="Tian Q."/>
            <person name="Mei H."/>
            <person name="Zhang T."/>
            <person name="Gao T."/>
            <person name="Zhang H."/>
        </authorList>
    </citation>
    <scope>NUCLEOTIDE SEQUENCE</scope>
    <source>
        <strain evidence="2">KEN1</strain>
    </source>
</reference>